<dbReference type="RefSeq" id="WP_076775489.1">
    <property type="nucleotide sequence ID" value="NZ_KX258624.1"/>
</dbReference>
<geneLocation type="plasmid" evidence="1">
    <name>pFR260</name>
</geneLocation>
<name>A0A1B2RC43_BACTU</name>
<dbReference type="PANTHER" id="PTHR34978:SF3">
    <property type="entry name" value="SLR0241 PROTEIN"/>
    <property type="match status" value="1"/>
</dbReference>
<accession>A0A1B2RC43</accession>
<dbReference type="Pfam" id="PF05569">
    <property type="entry name" value="Peptidase_M56"/>
    <property type="match status" value="1"/>
</dbReference>
<dbReference type="CDD" id="cd07341">
    <property type="entry name" value="M56_BlaR1_MecR1_like"/>
    <property type="match status" value="1"/>
</dbReference>
<dbReference type="InterPro" id="IPR052173">
    <property type="entry name" value="Beta-lactam_resp_regulator"/>
</dbReference>
<proteinExistence type="predicted"/>
<sequence length="385" mass="44046">MNKWLELLTTLTVAGSTVVVCMLLIKPISLKFLSANWQYLIGKLALLFYTLPFVCIINVFPSFSSNMIATYNPIEPKYLNKILSEQNISLEMTTSVLTIWTIGSLLSIIWYICCYKKFVKQIKNSSLLVPESHEVYKLFYSCKQALGIEKQIQLAYNYKISTPALVGLWKPTVLLPIKQGDNVDLNMVIRHELIHFKSKDLWIKMFALVVISLHWFNPLAYVLRKHIHIWSEFSCDEKVIVKMTRAERKRYGETILNMLENTPAIRSSFSVSLSGTRKNLERRLTMLLNAKKIKTSIAIITTIGIIAIGYVGITTSSLVSKNIPVASALEVKEAKIELDNPKKLESNSSYELISVKKSDENRFRPDVWKDILSKIDNGEIIWEDE</sequence>
<protein>
    <submittedName>
        <fullName evidence="1">Peptidase, M56 family</fullName>
    </submittedName>
</protein>
<dbReference type="AlphaFoldDB" id="A0A1B2RC43"/>
<reference evidence="1" key="1">
    <citation type="submission" date="2016-05" db="EMBL/GenBank/DDBJ databases">
        <title>Complete sequence and organization of pFR260, the Bacillus thuringiensis INTA Fr7-4 plasmid harbouring the insecticidal genes.</title>
        <authorList>
            <person name="Navas L.E."/>
            <person name="Amadio A.F."/>
            <person name="Ortiz E.M."/>
            <person name="Sauka D.H."/>
            <person name="Benintende G.B."/>
            <person name="Zandomeni R.O."/>
            <person name="Berretta M.F."/>
        </authorList>
    </citation>
    <scope>NUCLEOTIDE SEQUENCE</scope>
    <source>
        <strain evidence="1">INTA Fr7-4</strain>
        <plasmid evidence="1">pFR260</plasmid>
    </source>
</reference>
<dbReference type="PANTHER" id="PTHR34978">
    <property type="entry name" value="POSSIBLE SENSOR-TRANSDUCER PROTEIN BLAR"/>
    <property type="match status" value="1"/>
</dbReference>
<keyword evidence="1" id="KW-0614">Plasmid</keyword>
<evidence type="ECO:0000313" key="1">
    <source>
        <dbReference type="EMBL" id="AOB42277.1"/>
    </source>
</evidence>
<gene>
    <name evidence="1" type="ORF">pFR260_180</name>
</gene>
<dbReference type="EMBL" id="KX258624">
    <property type="protein sequence ID" value="AOB42277.1"/>
    <property type="molecule type" value="Genomic_DNA"/>
</dbReference>
<dbReference type="InterPro" id="IPR008756">
    <property type="entry name" value="Peptidase_M56"/>
</dbReference>
<organism evidence="1">
    <name type="scientific">Bacillus thuringiensis</name>
    <dbReference type="NCBI Taxonomy" id="1428"/>
    <lineage>
        <taxon>Bacteria</taxon>
        <taxon>Bacillati</taxon>
        <taxon>Bacillota</taxon>
        <taxon>Bacilli</taxon>
        <taxon>Bacillales</taxon>
        <taxon>Bacillaceae</taxon>
        <taxon>Bacillus</taxon>
        <taxon>Bacillus cereus group</taxon>
    </lineage>
</organism>